<evidence type="ECO:0000313" key="1">
    <source>
        <dbReference type="EMBL" id="NRT57950.1"/>
    </source>
</evidence>
<dbReference type="EMBL" id="JABSNM010000021">
    <property type="protein sequence ID" value="NRT57950.1"/>
    <property type="molecule type" value="Genomic_DNA"/>
</dbReference>
<comment type="caution">
    <text evidence="1">The sequence shown here is derived from an EMBL/GenBank/DDBJ whole genome shotgun (WGS) entry which is preliminary data.</text>
</comment>
<organism evidence="1 2">
    <name type="scientific">Sphaerotilus uruguayifluvii</name>
    <dbReference type="NCBI Taxonomy" id="2735897"/>
    <lineage>
        <taxon>Bacteria</taxon>
        <taxon>Pseudomonadati</taxon>
        <taxon>Pseudomonadota</taxon>
        <taxon>Betaproteobacteria</taxon>
        <taxon>Burkholderiales</taxon>
        <taxon>Sphaerotilaceae</taxon>
        <taxon>Sphaerotilus</taxon>
    </lineage>
</organism>
<evidence type="ECO:0000313" key="2">
    <source>
        <dbReference type="Proteomes" id="UP001516061"/>
    </source>
</evidence>
<reference evidence="1 2" key="1">
    <citation type="submission" date="2020-05" db="EMBL/GenBank/DDBJ databases">
        <title>Genomic Encyclopedia of Type Strains, Phase IV (KMG-V): Genome sequencing to study the core and pangenomes of soil and plant-associated prokaryotes.</title>
        <authorList>
            <person name="Whitman W."/>
        </authorList>
    </citation>
    <scope>NUCLEOTIDE SEQUENCE [LARGE SCALE GENOMIC DNA]</scope>
    <source>
        <strain evidence="1 2">C29</strain>
    </source>
</reference>
<gene>
    <name evidence="1" type="ORF">HNQ01_003713</name>
</gene>
<dbReference type="RefSeq" id="WP_173806980.1">
    <property type="nucleotide sequence ID" value="NZ_JABSNM010000021.1"/>
</dbReference>
<name>A0ABX2G974_9BURK</name>
<protein>
    <submittedName>
        <fullName evidence="1">Uncharacterized protein</fullName>
    </submittedName>
</protein>
<keyword evidence="2" id="KW-1185">Reference proteome</keyword>
<sequence length="132" mass="14398">MSPELRSRPDSDWVAQMEQVCEDLNLRIARLAMVLGVALEKPEELARVIDHPVPSPGTLPCGSAERREAETRTELRGLLLLRGELEKRCVDEFGPVAAGEMLLDVEAEMARHGFAPGADGLDVRALFGLPPA</sequence>
<accession>A0ABX2G974</accession>
<dbReference type="Proteomes" id="UP001516061">
    <property type="component" value="Unassembled WGS sequence"/>
</dbReference>
<proteinExistence type="predicted"/>